<gene>
    <name evidence="1" type="ORF">S06H3_24117</name>
</gene>
<feature type="non-terminal residue" evidence="1">
    <location>
        <position position="1"/>
    </location>
</feature>
<proteinExistence type="predicted"/>
<sequence>GHRENDQLECMRQTSLETVEGYSDIPSNDYNLLRHTTRKVLMKWRQVSHFLEVNEKPKSYISKSEKIFPNNLPESPQLYNL</sequence>
<dbReference type="EMBL" id="BARV01013309">
    <property type="protein sequence ID" value="GAI21226.1"/>
    <property type="molecule type" value="Genomic_DNA"/>
</dbReference>
<reference evidence="1" key="1">
    <citation type="journal article" date="2014" name="Front. Microbiol.">
        <title>High frequency of phylogenetically diverse reductive dehalogenase-homologous genes in deep subseafloor sedimentary metagenomes.</title>
        <authorList>
            <person name="Kawai M."/>
            <person name="Futagami T."/>
            <person name="Toyoda A."/>
            <person name="Takaki Y."/>
            <person name="Nishi S."/>
            <person name="Hori S."/>
            <person name="Arai W."/>
            <person name="Tsubouchi T."/>
            <person name="Morono Y."/>
            <person name="Uchiyama I."/>
            <person name="Ito T."/>
            <person name="Fujiyama A."/>
            <person name="Inagaki F."/>
            <person name="Takami H."/>
        </authorList>
    </citation>
    <scope>NUCLEOTIDE SEQUENCE</scope>
    <source>
        <strain evidence="1">Expedition CK06-06</strain>
    </source>
</reference>
<organism evidence="1">
    <name type="scientific">marine sediment metagenome</name>
    <dbReference type="NCBI Taxonomy" id="412755"/>
    <lineage>
        <taxon>unclassified sequences</taxon>
        <taxon>metagenomes</taxon>
        <taxon>ecological metagenomes</taxon>
    </lineage>
</organism>
<comment type="caution">
    <text evidence="1">The sequence shown here is derived from an EMBL/GenBank/DDBJ whole genome shotgun (WGS) entry which is preliminary data.</text>
</comment>
<protein>
    <submittedName>
        <fullName evidence="1">Uncharacterized protein</fullName>
    </submittedName>
</protein>
<name>X1MT78_9ZZZZ</name>
<dbReference type="AlphaFoldDB" id="X1MT78"/>
<evidence type="ECO:0000313" key="1">
    <source>
        <dbReference type="EMBL" id="GAI21226.1"/>
    </source>
</evidence>
<accession>X1MT78</accession>